<reference evidence="3" key="2">
    <citation type="submission" date="2021-04" db="EMBL/GenBank/DDBJ databases">
        <authorList>
            <person name="Gilroy R."/>
        </authorList>
    </citation>
    <scope>NUCLEOTIDE SEQUENCE</scope>
    <source>
        <strain evidence="3">ChiGjej1B1-98</strain>
    </source>
</reference>
<dbReference type="GO" id="GO:0016491">
    <property type="term" value="F:oxidoreductase activity"/>
    <property type="evidence" value="ECO:0007669"/>
    <property type="project" value="UniProtKB-KW"/>
</dbReference>
<organism evidence="3 4">
    <name type="scientific">Candidatus Agrococcus pullicola</name>
    <dbReference type="NCBI Taxonomy" id="2838429"/>
    <lineage>
        <taxon>Bacteria</taxon>
        <taxon>Bacillati</taxon>
        <taxon>Actinomycetota</taxon>
        <taxon>Actinomycetes</taxon>
        <taxon>Micrococcales</taxon>
        <taxon>Microbacteriaceae</taxon>
        <taxon>Agrococcus</taxon>
    </lineage>
</organism>
<comment type="caution">
    <text evidence="3">The sequence shown here is derived from an EMBL/GenBank/DDBJ whole genome shotgun (WGS) entry which is preliminary data.</text>
</comment>
<reference evidence="3" key="1">
    <citation type="journal article" date="2021" name="PeerJ">
        <title>Extensive microbial diversity within the chicken gut microbiome revealed by metagenomics and culture.</title>
        <authorList>
            <person name="Gilroy R."/>
            <person name="Ravi A."/>
            <person name="Getino M."/>
            <person name="Pursley I."/>
            <person name="Horton D.L."/>
            <person name="Alikhan N.F."/>
            <person name="Baker D."/>
            <person name="Gharbi K."/>
            <person name="Hall N."/>
            <person name="Watson M."/>
            <person name="Adriaenssens E.M."/>
            <person name="Foster-Nyarko E."/>
            <person name="Jarju S."/>
            <person name="Secka A."/>
            <person name="Antonio M."/>
            <person name="Oren A."/>
            <person name="Chaudhuri R.R."/>
            <person name="La Ragione R."/>
            <person name="Hildebrand F."/>
            <person name="Pallen M.J."/>
        </authorList>
    </citation>
    <scope>NUCLEOTIDE SEQUENCE</scope>
    <source>
        <strain evidence="3">ChiGjej1B1-98</strain>
    </source>
</reference>
<dbReference type="EMBL" id="DXDC01000353">
    <property type="protein sequence ID" value="HIY66927.1"/>
    <property type="molecule type" value="Genomic_DNA"/>
</dbReference>
<evidence type="ECO:0000313" key="3">
    <source>
        <dbReference type="EMBL" id="HIY66927.1"/>
    </source>
</evidence>
<dbReference type="SUPFAM" id="SSF51735">
    <property type="entry name" value="NAD(P)-binding Rossmann-fold domains"/>
    <property type="match status" value="1"/>
</dbReference>
<evidence type="ECO:0000256" key="2">
    <source>
        <dbReference type="ARBA" id="ARBA00023002"/>
    </source>
</evidence>
<keyword evidence="2" id="KW-0560">Oxidoreductase</keyword>
<proteinExistence type="inferred from homology"/>
<dbReference type="Pfam" id="PF13561">
    <property type="entry name" value="adh_short_C2"/>
    <property type="match status" value="1"/>
</dbReference>
<gene>
    <name evidence="3" type="ORF">H9830_11705</name>
</gene>
<dbReference type="Pfam" id="PF00106">
    <property type="entry name" value="adh_short"/>
    <property type="match status" value="1"/>
</dbReference>
<name>A0A9D1YXE1_9MICO</name>
<dbReference type="Gene3D" id="3.40.50.720">
    <property type="entry name" value="NAD(P)-binding Rossmann-like Domain"/>
    <property type="match status" value="1"/>
</dbReference>
<evidence type="ECO:0000256" key="1">
    <source>
        <dbReference type="ARBA" id="ARBA00006484"/>
    </source>
</evidence>
<dbReference type="AlphaFoldDB" id="A0A9D1YXE1"/>
<protein>
    <submittedName>
        <fullName evidence="3">SDR family oxidoreductase</fullName>
    </submittedName>
</protein>
<dbReference type="PANTHER" id="PTHR24321">
    <property type="entry name" value="DEHYDROGENASES, SHORT CHAIN"/>
    <property type="match status" value="1"/>
</dbReference>
<accession>A0A9D1YXE1</accession>
<dbReference type="InterPro" id="IPR002347">
    <property type="entry name" value="SDR_fam"/>
</dbReference>
<sequence>MTRTAIITGAGSGIGKATYELLKSRGYRVIGVDLRGSDIEGDLGTADGRRQAAADALAATGGSVDAVVAAAGISAPIAKTSAVNYFGVVEFLDALREALAKSENPRVAVVSSFSSLQPNDPALVDAMLAGDEETALRIGGEAEAQGETGGFVNYTSSKRAVARWVRRVAPMPEWAGEGIAVNAVGPGVVVTPMTEELLKTAGDALDKQLPMPLNGHAKAETIAEVLAFLVSEANTHMTGQTLYIDGGAEALLRGDDIWSAYPPVGGDAPGDAPE</sequence>
<dbReference type="Proteomes" id="UP000824005">
    <property type="component" value="Unassembled WGS sequence"/>
</dbReference>
<dbReference type="PANTHER" id="PTHR24321:SF8">
    <property type="entry name" value="ESTRADIOL 17-BETA-DEHYDROGENASE 8-RELATED"/>
    <property type="match status" value="1"/>
</dbReference>
<evidence type="ECO:0000313" key="4">
    <source>
        <dbReference type="Proteomes" id="UP000824005"/>
    </source>
</evidence>
<comment type="similarity">
    <text evidence="1">Belongs to the short-chain dehydrogenases/reductases (SDR) family.</text>
</comment>
<dbReference type="PRINTS" id="PR00081">
    <property type="entry name" value="GDHRDH"/>
</dbReference>
<dbReference type="InterPro" id="IPR036291">
    <property type="entry name" value="NAD(P)-bd_dom_sf"/>
</dbReference>